<organism evidence="40 41">
    <name type="scientific">Mizuhopecten yessoensis</name>
    <name type="common">Japanese scallop</name>
    <name type="synonym">Patinopecten yessoensis</name>
    <dbReference type="NCBI Taxonomy" id="6573"/>
    <lineage>
        <taxon>Eukaryota</taxon>
        <taxon>Metazoa</taxon>
        <taxon>Spiralia</taxon>
        <taxon>Lophotrochozoa</taxon>
        <taxon>Mollusca</taxon>
        <taxon>Bivalvia</taxon>
        <taxon>Autobranchia</taxon>
        <taxon>Pteriomorphia</taxon>
        <taxon>Pectinida</taxon>
        <taxon>Pectinoidea</taxon>
        <taxon>Pectinidae</taxon>
        <taxon>Mizuhopecten</taxon>
    </lineage>
</organism>
<evidence type="ECO:0000256" key="33">
    <source>
        <dbReference type="ARBA" id="ARBA00048500"/>
    </source>
</evidence>
<evidence type="ECO:0000256" key="23">
    <source>
        <dbReference type="ARBA" id="ARBA00043758"/>
    </source>
</evidence>
<dbReference type="CDD" id="cd00610">
    <property type="entry name" value="OAT_like"/>
    <property type="match status" value="1"/>
</dbReference>
<comment type="cofactor">
    <cofactor evidence="1">
        <name>pyridoxal 5'-phosphate</name>
        <dbReference type="ChEBI" id="CHEBI:597326"/>
    </cofactor>
</comment>
<comment type="catalytic activity">
    <reaction evidence="19">
        <text>(2S)-2-aminobutanoate + glyoxylate = 2-oxobutanoate + glycine</text>
        <dbReference type="Rhea" id="RHEA:77339"/>
        <dbReference type="ChEBI" id="CHEBI:16763"/>
        <dbReference type="ChEBI" id="CHEBI:36655"/>
        <dbReference type="ChEBI" id="CHEBI:57305"/>
        <dbReference type="ChEBI" id="CHEBI:74359"/>
    </reaction>
</comment>
<keyword evidence="10" id="KW-0496">Mitochondrion</keyword>
<dbReference type="InterPro" id="IPR015422">
    <property type="entry name" value="PyrdxlP-dep_Trfase_small"/>
</dbReference>
<evidence type="ECO:0000256" key="29">
    <source>
        <dbReference type="ARBA" id="ARBA00044257"/>
    </source>
</evidence>
<comment type="catalytic activity">
    <reaction evidence="23">
        <text>N(omega)-methyl-L-arginine + pyruvate = 5-(3-methylguanidino)-2-oxopentanoate + L-alanine</text>
        <dbReference type="Rhea" id="RHEA:77319"/>
        <dbReference type="ChEBI" id="CHEBI:15361"/>
        <dbReference type="ChEBI" id="CHEBI:57972"/>
        <dbReference type="ChEBI" id="CHEBI:114953"/>
        <dbReference type="ChEBI" id="CHEBI:197314"/>
    </reaction>
</comment>
<dbReference type="InterPro" id="IPR005814">
    <property type="entry name" value="Aminotrans_3"/>
</dbReference>
<comment type="catalytic activity">
    <reaction evidence="32">
        <text>L-ornithine + glyoxylate = 5-amino-2-oxopentanoate + glycine</text>
        <dbReference type="Rhea" id="RHEA:77331"/>
        <dbReference type="ChEBI" id="CHEBI:36655"/>
        <dbReference type="ChEBI" id="CHEBI:46911"/>
        <dbReference type="ChEBI" id="CHEBI:57305"/>
        <dbReference type="ChEBI" id="CHEBI:58802"/>
    </reaction>
</comment>
<evidence type="ECO:0000256" key="9">
    <source>
        <dbReference type="ARBA" id="ARBA00022946"/>
    </source>
</evidence>
<accession>A0A210QH45</accession>
<evidence type="ECO:0000256" key="15">
    <source>
        <dbReference type="ARBA" id="ARBA00041845"/>
    </source>
</evidence>
<dbReference type="EMBL" id="NEDP02003738">
    <property type="protein sequence ID" value="OWF48054.1"/>
    <property type="molecule type" value="Genomic_DNA"/>
</dbReference>
<evidence type="ECO:0000256" key="35">
    <source>
        <dbReference type="ARBA" id="ARBA00048760"/>
    </source>
</evidence>
<dbReference type="InterPro" id="IPR049704">
    <property type="entry name" value="Aminotrans_3_PPA_site"/>
</dbReference>
<dbReference type="EC" id="2.6.1.44" evidence="5"/>
<evidence type="ECO:0000256" key="17">
    <source>
        <dbReference type="ARBA" id="ARBA00042669"/>
    </source>
</evidence>
<reference evidence="40 41" key="1">
    <citation type="journal article" date="2017" name="Nat. Ecol. Evol.">
        <title>Scallop genome provides insights into evolution of bilaterian karyotype and development.</title>
        <authorList>
            <person name="Wang S."/>
            <person name="Zhang J."/>
            <person name="Jiao W."/>
            <person name="Li J."/>
            <person name="Xun X."/>
            <person name="Sun Y."/>
            <person name="Guo X."/>
            <person name="Huan P."/>
            <person name="Dong B."/>
            <person name="Zhang L."/>
            <person name="Hu X."/>
            <person name="Sun X."/>
            <person name="Wang J."/>
            <person name="Zhao C."/>
            <person name="Wang Y."/>
            <person name="Wang D."/>
            <person name="Huang X."/>
            <person name="Wang R."/>
            <person name="Lv J."/>
            <person name="Li Y."/>
            <person name="Zhang Z."/>
            <person name="Liu B."/>
            <person name="Lu W."/>
            <person name="Hui Y."/>
            <person name="Liang J."/>
            <person name="Zhou Z."/>
            <person name="Hou R."/>
            <person name="Li X."/>
            <person name="Liu Y."/>
            <person name="Li H."/>
            <person name="Ning X."/>
            <person name="Lin Y."/>
            <person name="Zhao L."/>
            <person name="Xing Q."/>
            <person name="Dou J."/>
            <person name="Li Y."/>
            <person name="Mao J."/>
            <person name="Guo H."/>
            <person name="Dou H."/>
            <person name="Li T."/>
            <person name="Mu C."/>
            <person name="Jiang W."/>
            <person name="Fu Q."/>
            <person name="Fu X."/>
            <person name="Miao Y."/>
            <person name="Liu J."/>
            <person name="Yu Q."/>
            <person name="Li R."/>
            <person name="Liao H."/>
            <person name="Li X."/>
            <person name="Kong Y."/>
            <person name="Jiang Z."/>
            <person name="Chourrout D."/>
            <person name="Li R."/>
            <person name="Bao Z."/>
        </authorList>
    </citation>
    <scope>NUCLEOTIDE SEQUENCE [LARGE SCALE GENOMIC DNA]</scope>
    <source>
        <strain evidence="40 41">PY_sf001</strain>
    </source>
</reference>
<evidence type="ECO:0000256" key="18">
    <source>
        <dbReference type="ARBA" id="ARBA00043669"/>
    </source>
</evidence>
<evidence type="ECO:0000256" key="5">
    <source>
        <dbReference type="ARBA" id="ARBA00013049"/>
    </source>
</evidence>
<evidence type="ECO:0000256" key="11">
    <source>
        <dbReference type="ARBA" id="ARBA00033660"/>
    </source>
</evidence>
<evidence type="ECO:0000256" key="20">
    <source>
        <dbReference type="ARBA" id="ARBA00043726"/>
    </source>
</evidence>
<evidence type="ECO:0000256" key="32">
    <source>
        <dbReference type="ARBA" id="ARBA00048264"/>
    </source>
</evidence>
<comment type="catalytic activity">
    <reaction evidence="35">
        <text>N(omega)-methyl-L-arginine + glyoxylate = 5-(3-methylguanidino)-2-oxopentanoate + glycine</text>
        <dbReference type="Rhea" id="RHEA:77323"/>
        <dbReference type="ChEBI" id="CHEBI:36655"/>
        <dbReference type="ChEBI" id="CHEBI:57305"/>
        <dbReference type="ChEBI" id="CHEBI:114953"/>
        <dbReference type="ChEBI" id="CHEBI:197314"/>
    </reaction>
</comment>
<comment type="similarity">
    <text evidence="3 39">Belongs to the class-III pyridoxal-phosphate-dependent aminotransferase family.</text>
</comment>
<evidence type="ECO:0000256" key="1">
    <source>
        <dbReference type="ARBA" id="ARBA00001933"/>
    </source>
</evidence>
<comment type="subunit">
    <text evidence="4">Homotetramer.</text>
</comment>
<dbReference type="STRING" id="6573.A0A210QH45"/>
<comment type="subcellular location">
    <subcellularLocation>
        <location evidence="2">Mitochondrion</location>
    </subcellularLocation>
</comment>
<comment type="catalytic activity">
    <reaction evidence="11">
        <text>glyoxylate + L-alanine = glycine + pyruvate</text>
        <dbReference type="Rhea" id="RHEA:24248"/>
        <dbReference type="ChEBI" id="CHEBI:15361"/>
        <dbReference type="ChEBI" id="CHEBI:36655"/>
        <dbReference type="ChEBI" id="CHEBI:57305"/>
        <dbReference type="ChEBI" id="CHEBI:57972"/>
        <dbReference type="EC" id="2.6.1.44"/>
    </reaction>
    <physiologicalReaction direction="left-to-right" evidence="11">
        <dbReference type="Rhea" id="RHEA:24249"/>
    </physiologicalReaction>
</comment>
<comment type="catalytic activity">
    <reaction evidence="33">
        <text>2-oxohexanoate + N(omega),N(omega)-dimethyl-L-arginine = L-2-aminohexanoate + 5-(3,3-dimethylguanidino)-2-oxopentanoate</text>
        <dbReference type="Rhea" id="RHEA:77363"/>
        <dbReference type="ChEBI" id="CHEBI:35177"/>
        <dbReference type="ChEBI" id="CHEBI:58326"/>
        <dbReference type="ChEBI" id="CHEBI:58455"/>
        <dbReference type="ChEBI" id="CHEBI:197301"/>
    </reaction>
</comment>
<dbReference type="GO" id="GO:0008453">
    <property type="term" value="F:alanine-glyoxylate transaminase activity"/>
    <property type="evidence" value="ECO:0007669"/>
    <property type="project" value="UniProtKB-EC"/>
</dbReference>
<comment type="catalytic activity">
    <reaction evidence="31">
        <text>N(omega),N(omega)-dimethyl-L-arginine + glyoxylate = 5-(3,3-dimethylguanidino)-2-oxopentanoate + glycine</text>
        <dbReference type="Rhea" id="RHEA:77311"/>
        <dbReference type="ChEBI" id="CHEBI:36655"/>
        <dbReference type="ChEBI" id="CHEBI:57305"/>
        <dbReference type="ChEBI" id="CHEBI:58326"/>
        <dbReference type="ChEBI" id="CHEBI:197301"/>
    </reaction>
</comment>
<evidence type="ECO:0000256" key="26">
    <source>
        <dbReference type="ARBA" id="ARBA00043825"/>
    </source>
</evidence>
<evidence type="ECO:0000256" key="19">
    <source>
        <dbReference type="ARBA" id="ARBA00043679"/>
    </source>
</evidence>
<comment type="catalytic activity">
    <reaction evidence="21">
        <text>N(omega),N(omega)-dimethyl-L-arginine + oxaloacetate = 5-(3,3-dimethylguanidino)-2-oxopentanoate + L-aspartate</text>
        <dbReference type="Rhea" id="RHEA:77343"/>
        <dbReference type="ChEBI" id="CHEBI:16452"/>
        <dbReference type="ChEBI" id="CHEBI:29991"/>
        <dbReference type="ChEBI" id="CHEBI:58326"/>
        <dbReference type="ChEBI" id="CHEBI:197301"/>
    </reaction>
</comment>
<evidence type="ECO:0000256" key="12">
    <source>
        <dbReference type="ARBA" id="ARBA00039130"/>
    </source>
</evidence>
<dbReference type="EC" id="2.6.1.18" evidence="28"/>
<comment type="catalytic activity">
    <reaction evidence="22">
        <text>2-oxobutanoate + L-alanine = (2S)-2-aminobutanoate + pyruvate</text>
        <dbReference type="Rhea" id="RHEA:77355"/>
        <dbReference type="ChEBI" id="CHEBI:15361"/>
        <dbReference type="ChEBI" id="CHEBI:16763"/>
        <dbReference type="ChEBI" id="CHEBI:57972"/>
        <dbReference type="ChEBI" id="CHEBI:74359"/>
        <dbReference type="EC" id="2.6.1.44"/>
    </reaction>
</comment>
<comment type="catalytic activity">
    <reaction evidence="36">
        <text>oxaloacetate + L-alanine = L-aspartate + pyruvate</text>
        <dbReference type="Rhea" id="RHEA:77347"/>
        <dbReference type="ChEBI" id="CHEBI:15361"/>
        <dbReference type="ChEBI" id="CHEBI:16452"/>
        <dbReference type="ChEBI" id="CHEBI:29991"/>
        <dbReference type="ChEBI" id="CHEBI:57972"/>
    </reaction>
</comment>
<keyword evidence="41" id="KW-1185">Reference proteome</keyword>
<name>A0A210QH45_MIZYE</name>
<evidence type="ECO:0000256" key="6">
    <source>
        <dbReference type="ARBA" id="ARBA00022576"/>
    </source>
</evidence>
<gene>
    <name evidence="40" type="ORF">KP79_PYT13966</name>
</gene>
<dbReference type="OrthoDB" id="10261433at2759"/>
<comment type="catalytic activity">
    <reaction evidence="27">
        <text>2-oxopentanoate + N(omega),N(omega)-dimethyl-L-arginine = 5-(3,3-dimethylguanidino)-2-oxopentanoate + L-2-aminopentanoate</text>
        <dbReference type="Rhea" id="RHEA:77359"/>
        <dbReference type="ChEBI" id="CHEBI:28644"/>
        <dbReference type="ChEBI" id="CHEBI:58326"/>
        <dbReference type="ChEBI" id="CHEBI:58441"/>
        <dbReference type="ChEBI" id="CHEBI:197301"/>
    </reaction>
</comment>
<dbReference type="FunFam" id="3.40.640.10:FF:000055">
    <property type="entry name" value="Alanine--glyoxylate aminotransferase 2, mitochondrial"/>
    <property type="match status" value="1"/>
</dbReference>
<dbReference type="GO" id="GO:0005739">
    <property type="term" value="C:mitochondrion"/>
    <property type="evidence" value="ECO:0007669"/>
    <property type="project" value="UniProtKB-SubCell"/>
</dbReference>
<dbReference type="AlphaFoldDB" id="A0A210QH45"/>
<comment type="catalytic activity">
    <reaction evidence="24">
        <text>L-ornithine + pyruvate = 5-amino-2-oxopentanoate + L-alanine</text>
        <dbReference type="Rhea" id="RHEA:77327"/>
        <dbReference type="ChEBI" id="CHEBI:15361"/>
        <dbReference type="ChEBI" id="CHEBI:46911"/>
        <dbReference type="ChEBI" id="CHEBI:57972"/>
        <dbReference type="ChEBI" id="CHEBI:58802"/>
    </reaction>
</comment>
<evidence type="ECO:0000256" key="16">
    <source>
        <dbReference type="ARBA" id="ARBA00042611"/>
    </source>
</evidence>
<proteinExistence type="inferred from homology"/>
<evidence type="ECO:0000256" key="39">
    <source>
        <dbReference type="RuleBase" id="RU003560"/>
    </source>
</evidence>
<evidence type="ECO:0000256" key="13">
    <source>
        <dbReference type="ARBA" id="ARBA00039862"/>
    </source>
</evidence>
<comment type="catalytic activity">
    <reaction evidence="37">
        <text>N(omega),N('omega)-dimethyl-L-arginine + glyoxylate = 5-(3,3'-dimethylguanidino)-2-oxopentanoate + glycine</text>
        <dbReference type="Rhea" id="RHEA:77315"/>
        <dbReference type="ChEBI" id="CHEBI:36655"/>
        <dbReference type="ChEBI" id="CHEBI:57305"/>
        <dbReference type="ChEBI" id="CHEBI:197308"/>
        <dbReference type="ChEBI" id="CHEBI:197310"/>
    </reaction>
</comment>
<dbReference type="Proteomes" id="UP000242188">
    <property type="component" value="Unassembled WGS sequence"/>
</dbReference>
<dbReference type="Pfam" id="PF00202">
    <property type="entry name" value="Aminotran_3"/>
    <property type="match status" value="1"/>
</dbReference>
<dbReference type="PANTHER" id="PTHR45688">
    <property type="match status" value="1"/>
</dbReference>
<evidence type="ECO:0000256" key="2">
    <source>
        <dbReference type="ARBA" id="ARBA00004173"/>
    </source>
</evidence>
<evidence type="ECO:0000256" key="22">
    <source>
        <dbReference type="ARBA" id="ARBA00043751"/>
    </source>
</evidence>
<dbReference type="InterPro" id="IPR015421">
    <property type="entry name" value="PyrdxlP-dep_Trfase_major"/>
</dbReference>
<evidence type="ECO:0000313" key="40">
    <source>
        <dbReference type="EMBL" id="OWF48054.1"/>
    </source>
</evidence>
<comment type="function">
    <text evidence="38">Multifunctional aminotransferase with a broad substrate specificity. Catalyzes the conversion of glyoxylate to glycine using alanine as the amino donor. Catalyzes metabolism of not L- but the D-isomer of D-beta-aminoisobutyric acid to generate 2-methyl-3-oxopropanoate and alanine. Catalyzes the transfer of the amino group from beta-alanine to pyruvate to yield L-alanine and 3-oxopropanoate. Can metabolize NG-monomethyl-L-arginine (NMMA), asymmetric NG,NG-dimethyl-L-arginine (ADMA) and symmetric NG,N'G-dimethyl-L-arginine (SDMA). ADMA is a potent inhibitor of nitric-oxide (NO) synthase, and this activity provides mechanism through which the kidney regulates blood pressure.</text>
</comment>
<comment type="catalytic activity">
    <reaction evidence="34">
        <text>N(omega),N(omega)-dimethyl-L-arginine + 2-oxobutanoate = 5-(3,3-dimethylguanidino)-2-oxopentanoate + (2S)-2-aminobutanoate</text>
        <dbReference type="Rhea" id="RHEA:77351"/>
        <dbReference type="ChEBI" id="CHEBI:16763"/>
        <dbReference type="ChEBI" id="CHEBI:58326"/>
        <dbReference type="ChEBI" id="CHEBI:74359"/>
        <dbReference type="ChEBI" id="CHEBI:197301"/>
    </reaction>
</comment>
<dbReference type="EC" id="2.6.1.40" evidence="12"/>
<dbReference type="PIRSF" id="PIRSF000521">
    <property type="entry name" value="Transaminase_4ab_Lys_Orn"/>
    <property type="match status" value="1"/>
</dbReference>
<evidence type="ECO:0000256" key="14">
    <source>
        <dbReference type="ARBA" id="ARBA00041662"/>
    </source>
</evidence>
<evidence type="ECO:0000313" key="41">
    <source>
        <dbReference type="Proteomes" id="UP000242188"/>
    </source>
</evidence>
<dbReference type="GO" id="GO:0016223">
    <property type="term" value="F:beta-alanine:pyruvate transaminase activity"/>
    <property type="evidence" value="ECO:0007669"/>
    <property type="project" value="UniProtKB-EC"/>
</dbReference>
<keyword evidence="7 40" id="KW-0808">Transferase</keyword>
<dbReference type="GO" id="GO:0009436">
    <property type="term" value="P:glyoxylate catabolic process"/>
    <property type="evidence" value="ECO:0007669"/>
    <property type="project" value="TreeGrafter"/>
</dbReference>
<comment type="catalytic activity">
    <reaction evidence="20">
        <text>(R)-3-amino-2-methylpropanoate + pyruvate = 2-methyl-3-oxopropanoate + L-alanine</text>
        <dbReference type="Rhea" id="RHEA:18393"/>
        <dbReference type="ChEBI" id="CHEBI:15361"/>
        <dbReference type="ChEBI" id="CHEBI:57700"/>
        <dbReference type="ChEBI" id="CHEBI:57731"/>
        <dbReference type="ChEBI" id="CHEBI:57972"/>
        <dbReference type="EC" id="2.6.1.40"/>
    </reaction>
    <physiologicalReaction direction="left-to-right" evidence="20">
        <dbReference type="Rhea" id="RHEA:18394"/>
    </physiologicalReaction>
</comment>
<evidence type="ECO:0000256" key="8">
    <source>
        <dbReference type="ARBA" id="ARBA00022898"/>
    </source>
</evidence>
<evidence type="ECO:0000256" key="34">
    <source>
        <dbReference type="ARBA" id="ARBA00048560"/>
    </source>
</evidence>
<comment type="catalytic activity">
    <reaction evidence="18">
        <text>N(omega),N(omega)-dimethyl-L-arginine + pyruvate = 5-(3,3-dimethylguanidino)-2-oxopentanoate + L-alanine</text>
        <dbReference type="Rhea" id="RHEA:77303"/>
        <dbReference type="ChEBI" id="CHEBI:15361"/>
        <dbReference type="ChEBI" id="CHEBI:57972"/>
        <dbReference type="ChEBI" id="CHEBI:58326"/>
        <dbReference type="ChEBI" id="CHEBI:197301"/>
    </reaction>
</comment>
<evidence type="ECO:0000256" key="24">
    <source>
        <dbReference type="ARBA" id="ARBA00043777"/>
    </source>
</evidence>
<dbReference type="SUPFAM" id="SSF53383">
    <property type="entry name" value="PLP-dependent transferases"/>
    <property type="match status" value="1"/>
</dbReference>
<dbReference type="Gene3D" id="3.40.640.10">
    <property type="entry name" value="Type I PLP-dependent aspartate aminotransferase-like (Major domain)"/>
    <property type="match status" value="1"/>
</dbReference>
<evidence type="ECO:0000256" key="4">
    <source>
        <dbReference type="ARBA" id="ARBA00011881"/>
    </source>
</evidence>
<evidence type="ECO:0000256" key="38">
    <source>
        <dbReference type="ARBA" id="ARBA00058068"/>
    </source>
</evidence>
<keyword evidence="9" id="KW-0809">Transit peptide</keyword>
<evidence type="ECO:0000256" key="27">
    <source>
        <dbReference type="ARBA" id="ARBA00043826"/>
    </source>
</evidence>
<evidence type="ECO:0000256" key="36">
    <source>
        <dbReference type="ARBA" id="ARBA00048916"/>
    </source>
</evidence>
<evidence type="ECO:0000256" key="31">
    <source>
        <dbReference type="ARBA" id="ARBA00047892"/>
    </source>
</evidence>
<comment type="caution">
    <text evidence="40">The sequence shown here is derived from an EMBL/GenBank/DDBJ whole genome shotgun (WGS) entry which is preliminary data.</text>
</comment>
<dbReference type="PANTHER" id="PTHR45688:SF3">
    <property type="entry name" value="ALANINE--GLYOXYLATE AMINOTRANSFERASE 2, MITOCHONDRIAL"/>
    <property type="match status" value="1"/>
</dbReference>
<sequence length="496" mass="54863">MALVGRTNLLRKSLCSWARACQHGMASSLAPQMPPCDFKPDAYKGMELSKVKQVRSDNLNPALFTYYKKPLLVHQGHMQWLWDVDGTRYLDLFGGIVTVSVGHCHPTVRKRAEEQLGKLWHTTNIYLHPTIHEYAEKLTSTLPGNLKVCYFTNSGSEANDMAVLMSRMYTGSYDILSLRNCYHGASPYLMGLTALNTWRYNVPSGFGMQQTMNPDPYRGPWGGARCRDSPCQVQRSCDCAEGQCEAGDRYLEQLEDVLRFSMPKGKVGAFFAESIQGVGGTVQFPKNFLKRAFEKIREHGGLCISDEVQTGFGRTGTHFWGFEGHDVVPDIVTMAKGMGNGFPLAAVVTTPEVANSMGKALHFNTYGGNPLSCAVGSSVLDVIEEEGIQNNAHVVGTYFLSELEKLRDDFEIVGDVRGKGLMIGVELVQDKATKTPLPAEDVNSVWEDMKDMGVLIGKGGVYSTVLRIKPPMCLSMEDAKFSIAVFRRALENYTAK</sequence>
<keyword evidence="6 40" id="KW-0032">Aminotransferase</keyword>
<comment type="catalytic activity">
    <reaction evidence="25">
        <text>N(omega),N('omega)-dimethyl-L-arginine + pyruvate = 5-(3,3'-dimethylguanidino)-2-oxopentanoate + L-alanine</text>
        <dbReference type="Rhea" id="RHEA:77307"/>
        <dbReference type="ChEBI" id="CHEBI:15361"/>
        <dbReference type="ChEBI" id="CHEBI:57972"/>
        <dbReference type="ChEBI" id="CHEBI:197308"/>
        <dbReference type="ChEBI" id="CHEBI:197310"/>
    </reaction>
</comment>
<dbReference type="GO" id="GO:0047305">
    <property type="term" value="F:(R)-3-amino-2-methylpropionate-pyruvate transaminase activity"/>
    <property type="evidence" value="ECO:0007669"/>
    <property type="project" value="UniProtKB-EC"/>
</dbReference>
<evidence type="ECO:0000256" key="3">
    <source>
        <dbReference type="ARBA" id="ARBA00008954"/>
    </source>
</evidence>
<comment type="catalytic activity">
    <reaction evidence="26">
        <text>3-oxopropanoate + L-alanine = beta-alanine + pyruvate</text>
        <dbReference type="Rhea" id="RHEA:14077"/>
        <dbReference type="ChEBI" id="CHEBI:15361"/>
        <dbReference type="ChEBI" id="CHEBI:33190"/>
        <dbReference type="ChEBI" id="CHEBI:57966"/>
        <dbReference type="ChEBI" id="CHEBI:57972"/>
        <dbReference type="EC" id="2.6.1.18"/>
    </reaction>
    <physiologicalReaction direction="right-to-left" evidence="26">
        <dbReference type="Rhea" id="RHEA:14079"/>
    </physiologicalReaction>
</comment>
<dbReference type="GO" id="GO:0019481">
    <property type="term" value="P:L-alanine catabolic process, by transamination"/>
    <property type="evidence" value="ECO:0007669"/>
    <property type="project" value="TreeGrafter"/>
</dbReference>
<evidence type="ECO:0000256" key="37">
    <source>
        <dbReference type="ARBA" id="ARBA00049480"/>
    </source>
</evidence>
<evidence type="ECO:0000256" key="25">
    <source>
        <dbReference type="ARBA" id="ARBA00043798"/>
    </source>
</evidence>
<dbReference type="GO" id="GO:0030170">
    <property type="term" value="F:pyridoxal phosphate binding"/>
    <property type="evidence" value="ECO:0007669"/>
    <property type="project" value="InterPro"/>
</dbReference>
<evidence type="ECO:0000256" key="21">
    <source>
        <dbReference type="ARBA" id="ARBA00043749"/>
    </source>
</evidence>
<keyword evidence="8 39" id="KW-0663">Pyridoxal phosphate</keyword>
<dbReference type="Gene3D" id="3.90.1150.10">
    <property type="entry name" value="Aspartate Aminotransferase, domain 1"/>
    <property type="match status" value="1"/>
</dbReference>
<dbReference type="InterPro" id="IPR015424">
    <property type="entry name" value="PyrdxlP-dep_Trfase"/>
</dbReference>
<evidence type="ECO:0000256" key="30">
    <source>
        <dbReference type="ARBA" id="ARBA00044258"/>
    </source>
</evidence>
<evidence type="ECO:0000256" key="28">
    <source>
        <dbReference type="ARBA" id="ARBA00044055"/>
    </source>
</evidence>
<protein>
    <recommendedName>
        <fullName evidence="13">Alanine--glyoxylate aminotransferase 2, mitochondrial</fullName>
        <ecNumber evidence="28">2.6.1.18</ecNumber>
        <ecNumber evidence="12">2.6.1.40</ecNumber>
        <ecNumber evidence="5">2.6.1.44</ecNumber>
    </recommendedName>
    <alternativeName>
        <fullName evidence="14">(R)-3-amino-2-methylpropionate--pyruvate transaminase</fullName>
    </alternativeName>
    <alternativeName>
        <fullName evidence="16">Beta-ALAAT II</fullName>
    </alternativeName>
    <alternativeName>
        <fullName evidence="17">Beta-alanine-pyruvate aminotransferase</fullName>
    </alternativeName>
    <alternativeName>
        <fullName evidence="30">D-3-aminoisobutyrate-pyruvate aminotransferase</fullName>
    </alternativeName>
    <alternativeName>
        <fullName evidence="15">D-AIBAT</fullName>
    </alternativeName>
    <alternativeName>
        <fullName evidence="29">D-beta-aminoisobutyrate-pyruvate aminotransferase</fullName>
    </alternativeName>
</protein>
<evidence type="ECO:0000256" key="10">
    <source>
        <dbReference type="ARBA" id="ARBA00023128"/>
    </source>
</evidence>
<evidence type="ECO:0000256" key="7">
    <source>
        <dbReference type="ARBA" id="ARBA00022679"/>
    </source>
</evidence>
<dbReference type="PROSITE" id="PS00600">
    <property type="entry name" value="AA_TRANSFER_CLASS_3"/>
    <property type="match status" value="1"/>
</dbReference>